<gene>
    <name evidence="2" type="ORF">F2Q68_00009366</name>
</gene>
<proteinExistence type="predicted"/>
<feature type="compositionally biased region" description="Low complexity" evidence="1">
    <location>
        <begin position="27"/>
        <end position="36"/>
    </location>
</feature>
<feature type="compositionally biased region" description="Basic and acidic residues" evidence="1">
    <location>
        <begin position="299"/>
        <end position="310"/>
    </location>
</feature>
<evidence type="ECO:0000313" key="2">
    <source>
        <dbReference type="EMBL" id="KAF2596956.1"/>
    </source>
</evidence>
<dbReference type="AlphaFoldDB" id="A0A8S9KUS6"/>
<evidence type="ECO:0000256" key="1">
    <source>
        <dbReference type="SAM" id="MobiDB-lite"/>
    </source>
</evidence>
<name>A0A8S9KUS6_BRACR</name>
<feature type="region of interest" description="Disordered" evidence="1">
    <location>
        <begin position="261"/>
        <end position="330"/>
    </location>
</feature>
<feature type="compositionally biased region" description="Acidic residues" evidence="1">
    <location>
        <begin position="311"/>
        <end position="328"/>
    </location>
</feature>
<dbReference type="EMBL" id="QGKW02000717">
    <property type="protein sequence ID" value="KAF2596956.1"/>
    <property type="molecule type" value="Genomic_DNA"/>
</dbReference>
<organism evidence="2 3">
    <name type="scientific">Brassica cretica</name>
    <name type="common">Mustard</name>
    <dbReference type="NCBI Taxonomy" id="69181"/>
    <lineage>
        <taxon>Eukaryota</taxon>
        <taxon>Viridiplantae</taxon>
        <taxon>Streptophyta</taxon>
        <taxon>Embryophyta</taxon>
        <taxon>Tracheophyta</taxon>
        <taxon>Spermatophyta</taxon>
        <taxon>Magnoliopsida</taxon>
        <taxon>eudicotyledons</taxon>
        <taxon>Gunneridae</taxon>
        <taxon>Pentapetalae</taxon>
        <taxon>rosids</taxon>
        <taxon>malvids</taxon>
        <taxon>Brassicales</taxon>
        <taxon>Brassicaceae</taxon>
        <taxon>Brassiceae</taxon>
        <taxon>Brassica</taxon>
    </lineage>
</organism>
<protein>
    <submittedName>
        <fullName evidence="2">Uncharacterized protein</fullName>
    </submittedName>
</protein>
<dbReference type="Proteomes" id="UP000712281">
    <property type="component" value="Unassembled WGS sequence"/>
</dbReference>
<sequence>MEDMDFGRTWIDEATAISVDISTTISSDKSTEISIDNSHQTSIDSTPPEAGKYSLTDDANERVVLGKPKGQLNNANNQIMNEQGTEIPVQVKSISERDNEWKLPLQDYLNPGRTYSNRSAIRLPKDDTKKFRISPEYLIMVQHLDSPHPALEGHNQFGIYQIDDDTLSELEQQIDFVERQTLKNNYPNPDSFTQNYDATVGSRRGRAKSRVNQAFPGNHRLATDLNRKIDIIFSELMRKFDILSEHIKRLDSQIAENATAIKRETGRLPGRTDANPKLEETGESRPHPIILDDPSTESELPRGRERRNTEEEAIDLEDEEGEMEEDTEIDRQERTNVDRQTTVNIDRHSGNNVDRLPTPAEPAVERVYRTLPPFPPNKTQTKRELDKAICKKAFDKITLEMPLKETFSVDSRTEEYTINGRKYGNWKR</sequence>
<feature type="region of interest" description="Disordered" evidence="1">
    <location>
        <begin position="27"/>
        <end position="50"/>
    </location>
</feature>
<feature type="compositionally biased region" description="Basic and acidic residues" evidence="1">
    <location>
        <begin position="274"/>
        <end position="286"/>
    </location>
</feature>
<comment type="caution">
    <text evidence="2">The sequence shown here is derived from an EMBL/GenBank/DDBJ whole genome shotgun (WGS) entry which is preliminary data.</text>
</comment>
<reference evidence="2" key="1">
    <citation type="submission" date="2019-12" db="EMBL/GenBank/DDBJ databases">
        <title>Genome sequencing and annotation of Brassica cretica.</title>
        <authorList>
            <person name="Studholme D.J."/>
            <person name="Sarris P.F."/>
        </authorList>
    </citation>
    <scope>NUCLEOTIDE SEQUENCE</scope>
    <source>
        <strain evidence="2">PFS-001/15</strain>
        <tissue evidence="2">Leaf</tissue>
    </source>
</reference>
<evidence type="ECO:0000313" key="3">
    <source>
        <dbReference type="Proteomes" id="UP000712281"/>
    </source>
</evidence>
<accession>A0A8S9KUS6</accession>